<organism evidence="1 2">
    <name type="scientific">Phaseolus coccineus</name>
    <name type="common">Scarlet runner bean</name>
    <name type="synonym">Phaseolus multiflorus</name>
    <dbReference type="NCBI Taxonomy" id="3886"/>
    <lineage>
        <taxon>Eukaryota</taxon>
        <taxon>Viridiplantae</taxon>
        <taxon>Streptophyta</taxon>
        <taxon>Embryophyta</taxon>
        <taxon>Tracheophyta</taxon>
        <taxon>Spermatophyta</taxon>
        <taxon>Magnoliopsida</taxon>
        <taxon>eudicotyledons</taxon>
        <taxon>Gunneridae</taxon>
        <taxon>Pentapetalae</taxon>
        <taxon>rosids</taxon>
        <taxon>fabids</taxon>
        <taxon>Fabales</taxon>
        <taxon>Fabaceae</taxon>
        <taxon>Papilionoideae</taxon>
        <taxon>50 kb inversion clade</taxon>
        <taxon>NPAAA clade</taxon>
        <taxon>indigoferoid/millettioid clade</taxon>
        <taxon>Phaseoleae</taxon>
        <taxon>Phaseolus</taxon>
    </lineage>
</organism>
<reference evidence="1 2" key="1">
    <citation type="submission" date="2024-01" db="EMBL/GenBank/DDBJ databases">
        <title>The genomes of 5 underutilized Papilionoideae crops provide insights into root nodulation and disease resistanc.</title>
        <authorList>
            <person name="Jiang F."/>
        </authorList>
    </citation>
    <scope>NUCLEOTIDE SEQUENCE [LARGE SCALE GENOMIC DNA]</scope>
    <source>
        <strain evidence="1">JINMINGXINNONG_FW02</strain>
        <tissue evidence="1">Leaves</tissue>
    </source>
</reference>
<gene>
    <name evidence="1" type="ORF">VNO80_22477</name>
</gene>
<evidence type="ECO:0000313" key="1">
    <source>
        <dbReference type="EMBL" id="KAK7347934.1"/>
    </source>
</evidence>
<dbReference type="AlphaFoldDB" id="A0AAN9M826"/>
<evidence type="ECO:0000313" key="2">
    <source>
        <dbReference type="Proteomes" id="UP001374584"/>
    </source>
</evidence>
<keyword evidence="2" id="KW-1185">Reference proteome</keyword>
<protein>
    <submittedName>
        <fullName evidence="1">Uncharacterized protein</fullName>
    </submittedName>
</protein>
<proteinExistence type="predicted"/>
<accession>A0AAN9M826</accession>
<name>A0AAN9M826_PHACN</name>
<sequence length="67" mass="7592">MSLLLYDDRCIPCETLVSCTRSINYLLLKEKKAAAIPPPFPFLRSFLVTCSDFRGLYFGSYTSTVDC</sequence>
<comment type="caution">
    <text evidence="1">The sequence shown here is derived from an EMBL/GenBank/DDBJ whole genome shotgun (WGS) entry which is preliminary data.</text>
</comment>
<dbReference type="EMBL" id="JAYMYR010000008">
    <property type="protein sequence ID" value="KAK7347934.1"/>
    <property type="molecule type" value="Genomic_DNA"/>
</dbReference>
<dbReference type="Proteomes" id="UP001374584">
    <property type="component" value="Unassembled WGS sequence"/>
</dbReference>